<gene>
    <name evidence="2" type="ordered locus">Desti_3353</name>
</gene>
<keyword evidence="3" id="KW-1185">Reference proteome</keyword>
<dbReference type="Proteomes" id="UP000006055">
    <property type="component" value="Chromosome"/>
</dbReference>
<dbReference type="EMBL" id="CP003360">
    <property type="protein sequence ID" value="AFM26009.1"/>
    <property type="molecule type" value="Genomic_DNA"/>
</dbReference>
<evidence type="ECO:0000313" key="3">
    <source>
        <dbReference type="Proteomes" id="UP000006055"/>
    </source>
</evidence>
<dbReference type="HOGENOM" id="CLU_1097227_0_0_7"/>
<organism evidence="2 3">
    <name type="scientific">Desulfomonile tiedjei (strain ATCC 49306 / DSM 6799 / DCB-1)</name>
    <dbReference type="NCBI Taxonomy" id="706587"/>
    <lineage>
        <taxon>Bacteria</taxon>
        <taxon>Pseudomonadati</taxon>
        <taxon>Thermodesulfobacteriota</taxon>
        <taxon>Desulfomonilia</taxon>
        <taxon>Desulfomonilales</taxon>
        <taxon>Desulfomonilaceae</taxon>
        <taxon>Desulfomonile</taxon>
    </lineage>
</organism>
<evidence type="ECO:0000256" key="1">
    <source>
        <dbReference type="SAM" id="SignalP"/>
    </source>
</evidence>
<sequence length="253" mass="26482">MKRSFIGLVVTLIGLSLGVQMQCQAGGICPPPGYSSMPYTPGYIGPQSPYPTMPANPGHMSRRGGACNQAPLSCVPVPHKVRSFSGPESVHDPKLVPLYVRDPGPVRPIIQCTVGLAGAALALPFRIAEILCPVPRGTCKPVNAPSCGPNYPVPQRVSGCYPTQSPAGCFPVCRRPVTCAPGGPAVAPLPPVPCVPTCSPNLPPMLVEEYQFPALAPQNLLSGIWNLPGSLLRNGRFAGDIHKASPCAPPICR</sequence>
<dbReference type="KEGG" id="dti:Desti_3353"/>
<name>I4C8W8_DESTA</name>
<dbReference type="STRING" id="706587.Desti_3353"/>
<protein>
    <submittedName>
        <fullName evidence="2">Uncharacterized protein</fullName>
    </submittedName>
</protein>
<dbReference type="RefSeq" id="WP_014811143.1">
    <property type="nucleotide sequence ID" value="NC_018025.1"/>
</dbReference>
<dbReference type="AlphaFoldDB" id="I4C8W8"/>
<feature type="chain" id="PRO_5003687385" evidence="1">
    <location>
        <begin position="26"/>
        <end position="253"/>
    </location>
</feature>
<feature type="signal peptide" evidence="1">
    <location>
        <begin position="1"/>
        <end position="25"/>
    </location>
</feature>
<evidence type="ECO:0000313" key="2">
    <source>
        <dbReference type="EMBL" id="AFM26009.1"/>
    </source>
</evidence>
<proteinExistence type="predicted"/>
<keyword evidence="1" id="KW-0732">Signal</keyword>
<reference evidence="3" key="1">
    <citation type="submission" date="2012-06" db="EMBL/GenBank/DDBJ databases">
        <title>Complete sequence of chromosome of Desulfomonile tiedjei DSM 6799.</title>
        <authorList>
            <person name="Lucas S."/>
            <person name="Copeland A."/>
            <person name="Lapidus A."/>
            <person name="Glavina del Rio T."/>
            <person name="Dalin E."/>
            <person name="Tice H."/>
            <person name="Bruce D."/>
            <person name="Goodwin L."/>
            <person name="Pitluck S."/>
            <person name="Peters L."/>
            <person name="Ovchinnikova G."/>
            <person name="Zeytun A."/>
            <person name="Lu M."/>
            <person name="Kyrpides N."/>
            <person name="Mavromatis K."/>
            <person name="Ivanova N."/>
            <person name="Brettin T."/>
            <person name="Detter J.C."/>
            <person name="Han C."/>
            <person name="Larimer F."/>
            <person name="Land M."/>
            <person name="Hauser L."/>
            <person name="Markowitz V."/>
            <person name="Cheng J.-F."/>
            <person name="Hugenholtz P."/>
            <person name="Woyke T."/>
            <person name="Wu D."/>
            <person name="Spring S."/>
            <person name="Schroeder M."/>
            <person name="Brambilla E."/>
            <person name="Klenk H.-P."/>
            <person name="Eisen J.A."/>
        </authorList>
    </citation>
    <scope>NUCLEOTIDE SEQUENCE [LARGE SCALE GENOMIC DNA]</scope>
    <source>
        <strain evidence="3">ATCC 49306 / DSM 6799 / DCB-1</strain>
    </source>
</reference>
<accession>I4C8W8</accession>